<protein>
    <recommendedName>
        <fullName evidence="4">Membrane-associated protein</fullName>
    </recommendedName>
</protein>
<feature type="signal peptide" evidence="1">
    <location>
        <begin position="1"/>
        <end position="24"/>
    </location>
</feature>
<feature type="chain" id="PRO_5006621781" description="Membrane-associated protein" evidence="1">
    <location>
        <begin position="25"/>
        <end position="919"/>
    </location>
</feature>
<proteinExistence type="predicted"/>
<keyword evidence="3" id="KW-1185">Reference proteome</keyword>
<accession>A0A0S4J035</accession>
<organism evidence="2 3">
    <name type="scientific">Bodo saltans</name>
    <name type="common">Flagellated protozoan</name>
    <dbReference type="NCBI Taxonomy" id="75058"/>
    <lineage>
        <taxon>Eukaryota</taxon>
        <taxon>Discoba</taxon>
        <taxon>Euglenozoa</taxon>
        <taxon>Kinetoplastea</taxon>
        <taxon>Metakinetoplastina</taxon>
        <taxon>Eubodonida</taxon>
        <taxon>Bodonidae</taxon>
        <taxon>Bodo</taxon>
    </lineage>
</organism>
<keyword evidence="1" id="KW-0732">Signal</keyword>
<dbReference type="AlphaFoldDB" id="A0A0S4J035"/>
<name>A0A0S4J035_BODSA</name>
<dbReference type="Proteomes" id="UP000051952">
    <property type="component" value="Unassembled WGS sequence"/>
</dbReference>
<evidence type="ECO:0000256" key="1">
    <source>
        <dbReference type="SAM" id="SignalP"/>
    </source>
</evidence>
<evidence type="ECO:0008006" key="4">
    <source>
        <dbReference type="Google" id="ProtNLM"/>
    </source>
</evidence>
<reference evidence="3" key="1">
    <citation type="submission" date="2015-09" db="EMBL/GenBank/DDBJ databases">
        <authorList>
            <consortium name="Pathogen Informatics"/>
        </authorList>
    </citation>
    <scope>NUCLEOTIDE SEQUENCE [LARGE SCALE GENOMIC DNA]</scope>
    <source>
        <strain evidence="3">Lake Konstanz</strain>
    </source>
</reference>
<dbReference type="VEuPathDB" id="TriTrypDB:BSAL_83845"/>
<evidence type="ECO:0000313" key="3">
    <source>
        <dbReference type="Proteomes" id="UP000051952"/>
    </source>
</evidence>
<sequence length="919" mass="97126">MIKHVLLLLGILLTWLECVSRCHALTVRFTGNMQFDSVYSTTDSLASPQVYVFRPDAITTSGSVGQHYILSKVACKDVATGAQLPTGLGYQLSITFLDTNMKVLAGLSGSYNASMKTGVAKQWMSFPSIGEVRIRTALLQSTGDIEIVLDAVAFLSGANMGAQFVNTAQTTFTTTTITGTGLAVPWSFSCTPTIDSRSTFIHVRIIGKTPGKSFDEMFDPDVVTVRGSAIPQVLPSAAFTTLGVDSNNYPDGYLDLFGLGTNIDLIPGSASPLATDNTDYIEVAYRCMQVARPIASASPRDTASVDLSVQSSSFADLNSPSLLEPPFLLLSDVDGAAQTHSFLPQMEMQGVQEVSLFESLASRDPCAASTSIVSGDSFLQVSLLRAVMMPSMNDPSWGSPGYRSALTLLSRSGAPLSSFGGDTPSVTGYQLALPTLGGIRLRLWSGASAAGYAVLVECASKSAINSNAFANTVVNHTYYASTAIGGANLSITLQTSVWTSVQCPAVDIANGAQIQAWIPTSVVVGRDIIITQSQLSNVFPTPAYTTNSLYYKSVFSFDGTLQLRGAIAAGLIPPIDTRCVFVYGVSGSSLRGITNPNTDAATATTSSGFGTRQVISLPAMIYSDLDFASSGSWASYPDMGTDTLWEINDASSSACATSTSAPHLRRLDAWMQGNMHDGSWGSPGYRTIFSFLDDDGRLIASFGNIAQMSIEDISLPGLKYIRFRQWGGNSGPGFLIDLYCKSVSVLVFNSLLSTFTSVATTQVSNALTTSFTCADDPSAQILLTFTNVSQYQQGTAALGALVQDIRSRLVGATLVYDTSSGSFLSAGQPATAVSGIPSPGGAPVSQVIFSESTSSPFTSLEITHRCVYLHRPCAVEATSSLLGSQRAATSSCATNNNRQPLKLPALFLSDEKKNQAAPP</sequence>
<dbReference type="EMBL" id="CYKH01000952">
    <property type="protein sequence ID" value="CUG72117.1"/>
    <property type="molecule type" value="Genomic_DNA"/>
</dbReference>
<gene>
    <name evidence="2" type="ORF">BSAL_83845</name>
</gene>
<evidence type="ECO:0000313" key="2">
    <source>
        <dbReference type="EMBL" id="CUG72117.1"/>
    </source>
</evidence>